<protein>
    <submittedName>
        <fullName evidence="2">Uncharacterized protein</fullName>
    </submittedName>
</protein>
<reference evidence="3 5" key="2">
    <citation type="submission" date="2020-10" db="EMBL/GenBank/DDBJ databases">
        <title>Genome sequencing of Bifidobacterium eulemuris_DSMZ_100216.</title>
        <authorList>
            <person name="Kim J."/>
        </authorList>
    </citation>
    <scope>NUCLEOTIDE SEQUENCE [LARGE SCALE GENOMIC DNA]</scope>
    <source>
        <strain evidence="3 5">DSM 100216</strain>
    </source>
</reference>
<feature type="transmembrane region" description="Helical" evidence="1">
    <location>
        <begin position="121"/>
        <end position="143"/>
    </location>
</feature>
<dbReference type="KEGG" id="beu:BE0216_01215"/>
<evidence type="ECO:0000313" key="4">
    <source>
        <dbReference type="Proteomes" id="UP000216057"/>
    </source>
</evidence>
<organism evidence="2 4">
    <name type="scientific">Bifidobacterium eulemuris</name>
    <dbReference type="NCBI Taxonomy" id="1765219"/>
    <lineage>
        <taxon>Bacteria</taxon>
        <taxon>Bacillati</taxon>
        <taxon>Actinomycetota</taxon>
        <taxon>Actinomycetes</taxon>
        <taxon>Bifidobacteriales</taxon>
        <taxon>Bifidobacteriaceae</taxon>
        <taxon>Bifidobacterium</taxon>
    </lineage>
</organism>
<evidence type="ECO:0000313" key="3">
    <source>
        <dbReference type="EMBL" id="QOL31230.1"/>
    </source>
</evidence>
<evidence type="ECO:0000313" key="2">
    <source>
        <dbReference type="EMBL" id="OZG69265.1"/>
    </source>
</evidence>
<dbReference type="EMBL" id="CP062938">
    <property type="protein sequence ID" value="QOL31230.1"/>
    <property type="molecule type" value="Genomic_DNA"/>
</dbReference>
<gene>
    <name evidence="3" type="ORF">BE0216_01215</name>
    <name evidence="2" type="ORF">BEUL_0671</name>
</gene>
<dbReference type="Proteomes" id="UP000216057">
    <property type="component" value="Unassembled WGS sequence"/>
</dbReference>
<proteinExistence type="predicted"/>
<keyword evidence="1" id="KW-0812">Transmembrane</keyword>
<keyword evidence="1" id="KW-1133">Transmembrane helix</keyword>
<keyword evidence="5" id="KW-1185">Reference proteome</keyword>
<keyword evidence="1" id="KW-0472">Membrane</keyword>
<dbReference type="RefSeq" id="WP_094636283.1">
    <property type="nucleotide sequence ID" value="NZ_CP062938.1"/>
</dbReference>
<reference evidence="2 4" key="1">
    <citation type="journal article" date="2017" name="BMC Genomics">
        <title>Comparative genomic and phylogenomic analyses of the Bifidobacteriaceae family.</title>
        <authorList>
            <person name="Lugli G.A."/>
            <person name="Milani C."/>
            <person name="Turroni F."/>
            <person name="Duranti S."/>
            <person name="Mancabelli L."/>
            <person name="Mangifesta M."/>
            <person name="Ferrario C."/>
            <person name="Modesto M."/>
            <person name="Mattarelli P."/>
            <person name="Jiri K."/>
            <person name="van Sinderen D."/>
            <person name="Ventura M."/>
        </authorList>
    </citation>
    <scope>NUCLEOTIDE SEQUENCE [LARGE SCALE GENOMIC DNA]</scope>
    <source>
        <strain evidence="2 4">DSM 100216</strain>
    </source>
</reference>
<feature type="transmembrane region" description="Helical" evidence="1">
    <location>
        <begin position="97"/>
        <end position="115"/>
    </location>
</feature>
<dbReference type="AlphaFoldDB" id="A0A261GDQ4"/>
<name>A0A261GDQ4_9BIFI</name>
<evidence type="ECO:0000313" key="5">
    <source>
        <dbReference type="Proteomes" id="UP000593943"/>
    </source>
</evidence>
<evidence type="ECO:0000256" key="1">
    <source>
        <dbReference type="SAM" id="Phobius"/>
    </source>
</evidence>
<sequence>MNATNATAETTDFIGYEYRTMQVPADLEGLVIDSYRSFGWMLDAASPRQTIGNSELRFKRDRQIRNKAELSRLQRQFDSSIQRVNALQASPRTKASIVSFTLGILGCVFLGGATFSYLGGLMALMIILAVPGFILWIAAYPAYRAVLSSAQQKAAPQIEAVYDSIYELTKRASGLLG</sequence>
<dbReference type="Proteomes" id="UP000593943">
    <property type="component" value="Chromosome"/>
</dbReference>
<dbReference type="EMBL" id="MWWZ01000004">
    <property type="protein sequence ID" value="OZG69265.1"/>
    <property type="molecule type" value="Genomic_DNA"/>
</dbReference>
<dbReference type="OrthoDB" id="2599257at2"/>
<accession>A0A261GDQ4</accession>